<dbReference type="InterPro" id="IPR010982">
    <property type="entry name" value="Lambda_DNA-bd_dom_sf"/>
</dbReference>
<dbReference type="CDD" id="cd00093">
    <property type="entry name" value="HTH_XRE"/>
    <property type="match status" value="1"/>
</dbReference>
<dbReference type="SUPFAM" id="SSF48452">
    <property type="entry name" value="TPR-like"/>
    <property type="match status" value="1"/>
</dbReference>
<comment type="caution">
    <text evidence="2">The sequence shown here is derived from an EMBL/GenBank/DDBJ whole genome shotgun (WGS) entry which is preliminary data.</text>
</comment>
<evidence type="ECO:0000259" key="1">
    <source>
        <dbReference type="PROSITE" id="PS50943"/>
    </source>
</evidence>
<reference evidence="2 3" key="1">
    <citation type="submission" date="2023-05" db="EMBL/GenBank/DDBJ databases">
        <title>Streptantibioticus silvisoli sp. nov., acidotolerant actinomycetes 1 from pine litter.</title>
        <authorList>
            <person name="Swiecimska M."/>
            <person name="Golinska P."/>
            <person name="Sangal V."/>
            <person name="Wachnowicz B."/>
            <person name="Goodfellow M."/>
        </authorList>
    </citation>
    <scope>NUCLEOTIDE SEQUENCE [LARGE SCALE GENOMIC DNA]</scope>
    <source>
        <strain evidence="2 3">DSM 42109</strain>
    </source>
</reference>
<dbReference type="PROSITE" id="PS50943">
    <property type="entry name" value="HTH_CROC1"/>
    <property type="match status" value="1"/>
</dbReference>
<protein>
    <submittedName>
        <fullName evidence="2">Helix-turn-helix transcriptional regulator</fullName>
    </submittedName>
</protein>
<accession>A0ABT7A6D1</accession>
<keyword evidence="3" id="KW-1185">Reference proteome</keyword>
<organism evidence="2 3">
    <name type="scientific">Streptomyces iconiensis</name>
    <dbReference type="NCBI Taxonomy" id="1384038"/>
    <lineage>
        <taxon>Bacteria</taxon>
        <taxon>Bacillati</taxon>
        <taxon>Actinomycetota</taxon>
        <taxon>Actinomycetes</taxon>
        <taxon>Kitasatosporales</taxon>
        <taxon>Streptomycetaceae</taxon>
        <taxon>Streptomyces</taxon>
    </lineage>
</organism>
<dbReference type="Gene3D" id="1.10.260.40">
    <property type="entry name" value="lambda repressor-like DNA-binding domains"/>
    <property type="match status" value="1"/>
</dbReference>
<name>A0ABT7A6D1_9ACTN</name>
<dbReference type="EMBL" id="JANCPR020000040">
    <property type="protein sequence ID" value="MDJ1136391.1"/>
    <property type="molecule type" value="Genomic_DNA"/>
</dbReference>
<dbReference type="InterPro" id="IPR001387">
    <property type="entry name" value="Cro/C1-type_HTH"/>
</dbReference>
<evidence type="ECO:0000313" key="3">
    <source>
        <dbReference type="Proteomes" id="UP001214441"/>
    </source>
</evidence>
<dbReference type="InterPro" id="IPR011990">
    <property type="entry name" value="TPR-like_helical_dom_sf"/>
</dbReference>
<gene>
    <name evidence="2" type="ORF">NMN56_031480</name>
</gene>
<evidence type="ECO:0000313" key="2">
    <source>
        <dbReference type="EMBL" id="MDJ1136391.1"/>
    </source>
</evidence>
<dbReference type="RefSeq" id="WP_274046928.1">
    <property type="nucleotide sequence ID" value="NZ_JANCPR020000040.1"/>
</dbReference>
<sequence length="379" mass="41494">MANGLRAARAARGMSQERLVRSIEAYARQKRVDIASTGSLRTYVSEWENGKRRINDHYAAILRAILGTTDHELRGQEVAARPSLPAVADGYDELLGRIDSARNVSQSMVQTFMDQTELLRTMDRQMGAASLVDQMTSHLSTLEEALTFAVLPDTRRPVAAALTGAATLAAWQALDGGFVERAWRHYELAKHAAKEADAPMFLVHAMGEQAYVLGEAGRPDDAVALVRHARETGGQRLSPRLQAWLHAAEAELCAKAGMPDDCRRALGNAFECLPAGAHARDDDMPSVFLNHGHLTRWRGNALALLGDDDAVGSLYEALDSVDSSFIRAQAGLRCDLAQAHMVRDEHDQAVEHLREARLLAKRTGSVRHQRRIALLSGSP</sequence>
<proteinExistence type="predicted"/>
<feature type="domain" description="HTH cro/C1-type" evidence="1">
    <location>
        <begin position="41"/>
        <end position="73"/>
    </location>
</feature>
<dbReference type="Gene3D" id="1.25.40.10">
    <property type="entry name" value="Tetratricopeptide repeat domain"/>
    <property type="match status" value="1"/>
</dbReference>
<dbReference type="Proteomes" id="UP001214441">
    <property type="component" value="Unassembled WGS sequence"/>
</dbReference>